<evidence type="ECO:0000256" key="1">
    <source>
        <dbReference type="SAM" id="Phobius"/>
    </source>
</evidence>
<dbReference type="Proteomes" id="UP000321379">
    <property type="component" value="Unassembled WGS sequence"/>
</dbReference>
<dbReference type="EMBL" id="VRMG01000003">
    <property type="protein sequence ID" value="TXN32483.1"/>
    <property type="molecule type" value="Genomic_DNA"/>
</dbReference>
<protein>
    <submittedName>
        <fullName evidence="2">Uncharacterized protein</fullName>
    </submittedName>
</protein>
<feature type="transmembrane region" description="Helical" evidence="1">
    <location>
        <begin position="48"/>
        <end position="69"/>
    </location>
</feature>
<gene>
    <name evidence="2" type="ORF">FVP33_02445</name>
</gene>
<sequence>MMRERTRQQLDPASTPGIRIVTIALSVGAFGYALVLTALGASEVTNPVFTVGALVALAAAGGILIAMASPYRAPLTARTHFVVQGLALGAALFEALGHWTRNEWIRDDWGAICLGVLLVALGSYRPAREIVVGTTVSALLLGFLTLLQAPQLSTKAPPIAFVIVAIVPLLSLGYASAVFSREIVESTARWQRRASEASVGLVKELRDGVTRSVQQDRVTILNRDVLPFFTELLATGTISNPDRARARQIADSIRRVMVEEVDRSWLENVIELAGGTGPGRSGAAKIVVDDEDRLAASMAADQRTALRALLVALIETPNFDRSDLRISLTASGRQCLGRLVANLSLSEFLLRSNFAPYFAVIRSVFTDMSIDFDAPTLTLRFSYEHQ</sequence>
<proteinExistence type="predicted"/>
<feature type="transmembrane region" description="Helical" evidence="1">
    <location>
        <begin position="159"/>
        <end position="179"/>
    </location>
</feature>
<feature type="transmembrane region" description="Helical" evidence="1">
    <location>
        <begin position="130"/>
        <end position="147"/>
    </location>
</feature>
<keyword evidence="1" id="KW-0472">Membrane</keyword>
<dbReference type="RefSeq" id="WP_147782030.1">
    <property type="nucleotide sequence ID" value="NZ_VRMG01000003.1"/>
</dbReference>
<evidence type="ECO:0000313" key="3">
    <source>
        <dbReference type="Proteomes" id="UP000321379"/>
    </source>
</evidence>
<keyword evidence="1" id="KW-0812">Transmembrane</keyword>
<accession>A0A5C8UWQ5</accession>
<feature type="transmembrane region" description="Helical" evidence="1">
    <location>
        <begin position="20"/>
        <end position="42"/>
    </location>
</feature>
<comment type="caution">
    <text evidence="2">The sequence shown here is derived from an EMBL/GenBank/DDBJ whole genome shotgun (WGS) entry which is preliminary data.</text>
</comment>
<reference evidence="2 3" key="1">
    <citation type="submission" date="2019-08" db="EMBL/GenBank/DDBJ databases">
        <title>Bacterial whole genome sequence for Glaciihabitans sp. CHu50b-6-2.</title>
        <authorList>
            <person name="Jin L."/>
        </authorList>
    </citation>
    <scope>NUCLEOTIDE SEQUENCE [LARGE SCALE GENOMIC DNA]</scope>
    <source>
        <strain evidence="2 3">CHu50b-6-2</strain>
    </source>
</reference>
<organism evidence="2 3">
    <name type="scientific">Lacisediminihabitans profunda</name>
    <dbReference type="NCBI Taxonomy" id="2594790"/>
    <lineage>
        <taxon>Bacteria</taxon>
        <taxon>Bacillati</taxon>
        <taxon>Actinomycetota</taxon>
        <taxon>Actinomycetes</taxon>
        <taxon>Micrococcales</taxon>
        <taxon>Microbacteriaceae</taxon>
        <taxon>Lacisediminihabitans</taxon>
    </lineage>
</organism>
<keyword evidence="1" id="KW-1133">Transmembrane helix</keyword>
<evidence type="ECO:0000313" key="2">
    <source>
        <dbReference type="EMBL" id="TXN32483.1"/>
    </source>
</evidence>
<dbReference type="AlphaFoldDB" id="A0A5C8UWQ5"/>
<name>A0A5C8UWQ5_9MICO</name>
<keyword evidence="3" id="KW-1185">Reference proteome</keyword>